<feature type="domain" description="SIAH-type" evidence="8">
    <location>
        <begin position="34"/>
        <end position="93"/>
    </location>
</feature>
<dbReference type="Gene3D" id="3.60.10.10">
    <property type="entry name" value="Endonuclease/exonuclease/phosphatase"/>
    <property type="match status" value="1"/>
</dbReference>
<dbReference type="Gene3D" id="3.30.40.10">
    <property type="entry name" value="Zinc/RING finger domain, C3HC4 (zinc finger)"/>
    <property type="match status" value="1"/>
</dbReference>
<keyword evidence="9" id="KW-0548">Nucleotidyltransferase</keyword>
<gene>
    <name evidence="9" type="ORF">G2W53_015748</name>
</gene>
<keyword evidence="10" id="KW-1185">Reference proteome</keyword>
<sequence>MVTLLAPLAVSSLTTYVACVPNPQSLAVEKILESLRISCPNAKYGCKEYVGYVESESDHQNACLFAPFSCLHLGCDFVGLYEDLSLHLTTKHKDSTLRFVYDNDKGVSVSLDSKAENDFVVLREGNSGDLFVVSSKVVENAWHLVNVRLVGLKSSREERFYSVCAKSFDDQRTVSFTGSAKSVDPASTDCVLIPSSFFKTCAQIEVEDLRTTGPQMDFPYLQTRLLKLWKLKGTPKIWQLGMGFYIIAELLPEDRLKLLTSTPWFLGKSPILVRQWFPHFSPILFANDYQTAIWVKLPFLPIEYHDPDFLLAIGKSIGNVVALDLSTRNSLIVNHARICIEINLLLPLPPFCIINGYKQSIIFERIESYPVSFHDRIHLGGKNFQKFLDNHTDKNPAPKEKNYPTESQLNNPDKTLTNHVEPLALVAPAIDHSTPNHVQNSKDLKENKAGQKSQTHLKAQNPNAGPTQHSTQSYEPTPIRQSMGLSNQSGTHRTKNKPLETQLHMQKIKETIQVSSKPDLELRKQENTIKNTQPPLDALNPEQAKVSPLNNSCSSPNEAIKEQNLLTALADMQKIDSHSDSNIHATYGENAKINSNITEPHSDSSATDQSLLTSIKPQLETCNAQELLLTITNLPIMYTTQAFKELELQSQDASLSQLKIIHPEKNGYLHDALTATNSPANRLQLVSPSPETSPPSGKNAENTANHRNVDPSKGGDNPQLTRKPRQVHLASGTTTFGRGETSSRISNPMQPPFDLFLVNEDLSFLLKMNILAWNVRGAGGADFRRVFRETVAIHQPDAVILTETRVSGERANGIINSLGFEHTYKVDTMGFAGGIWVLWNDNNISIRIVGSSFQEVHCIFKETMHSMNASKSKIGWMIIKLDISKAFDTLSWNFINQILGPLRKSFIGPLPNESQILKLSDLLHSWPPAETINLPQNTKNEILSTFIHLNNNNQDIIAWKNSKDRNFSIKSAYIESINKYHHENENLLWMWKPIAHPRELLFLWKAYHNALPTASKLYRLSCLQSLLCNLCLLDEENPIHILRDCQVSSNIWSSLKVPSSFYQDPIQSWLKLNAKDSSPSSFNIPWKTIFTYTVRGIWLARNEKFFKGKAFNPAVLVNQILQKAVEFSHLSSHCRPPPTTHTIQVSWTKPHPHYNPGGIIRDDKGNHVISFSHFTGSGNIFIAELWALQIGIQLVVKQRVNYLEIESDSISVVQLTKDQNLPNISPFFSVVNNCRYLLSSLQQWKIRHCYREANTCADALANHGRLSRKQHAIFHNPPIFLIKHLQHDHHSCQLPRNVPCCSSTS</sequence>
<dbReference type="EMBL" id="JAAIUW010000005">
    <property type="protein sequence ID" value="KAF7833415.1"/>
    <property type="molecule type" value="Genomic_DNA"/>
</dbReference>
<dbReference type="SUPFAM" id="SSF49599">
    <property type="entry name" value="TRAF domain-like"/>
    <property type="match status" value="1"/>
</dbReference>
<keyword evidence="7" id="KW-0732">Signal</keyword>
<dbReference type="UniPathway" id="UPA00143"/>
<keyword evidence="9" id="KW-0808">Transferase</keyword>
<dbReference type="InterPro" id="IPR036691">
    <property type="entry name" value="Endo/exonu/phosph_ase_sf"/>
</dbReference>
<dbReference type="GO" id="GO:0008270">
    <property type="term" value="F:zinc ion binding"/>
    <property type="evidence" value="ECO:0007669"/>
    <property type="project" value="UniProtKB-KW"/>
</dbReference>
<dbReference type="Gene3D" id="3.30.420.10">
    <property type="entry name" value="Ribonuclease H-like superfamily/Ribonuclease H"/>
    <property type="match status" value="1"/>
</dbReference>
<feature type="region of interest" description="Disordered" evidence="6">
    <location>
        <begin position="682"/>
        <end position="747"/>
    </location>
</feature>
<feature type="compositionally biased region" description="Polar residues" evidence="6">
    <location>
        <begin position="682"/>
        <end position="706"/>
    </location>
</feature>
<evidence type="ECO:0000256" key="1">
    <source>
        <dbReference type="ARBA" id="ARBA00022723"/>
    </source>
</evidence>
<evidence type="ECO:0000256" key="5">
    <source>
        <dbReference type="PROSITE-ProRule" id="PRU00455"/>
    </source>
</evidence>
<reference evidence="9" key="1">
    <citation type="submission" date="2020-09" db="EMBL/GenBank/DDBJ databases">
        <title>Genome-Enabled Discovery of Anthraquinone Biosynthesis in Senna tora.</title>
        <authorList>
            <person name="Kang S.-H."/>
            <person name="Pandey R.P."/>
            <person name="Lee C.-M."/>
            <person name="Sim J.-S."/>
            <person name="Jeong J.-T."/>
            <person name="Choi B.-S."/>
            <person name="Jung M."/>
            <person name="Ginzburg D."/>
            <person name="Zhao K."/>
            <person name="Won S.Y."/>
            <person name="Oh T.-J."/>
            <person name="Yu Y."/>
            <person name="Kim N.-H."/>
            <person name="Lee O.R."/>
            <person name="Lee T.-H."/>
            <person name="Bashyal P."/>
            <person name="Kim T.-S."/>
            <person name="Lee W.-H."/>
            <person name="Kawkins C."/>
            <person name="Kim C.-K."/>
            <person name="Kim J.S."/>
            <person name="Ahn B.O."/>
            <person name="Rhee S.Y."/>
            <person name="Sohng J.K."/>
        </authorList>
    </citation>
    <scope>NUCLEOTIDE SEQUENCE</scope>
    <source>
        <tissue evidence="9">Leaf</tissue>
    </source>
</reference>
<feature type="compositionally biased region" description="Polar residues" evidence="6">
    <location>
        <begin position="450"/>
        <end position="491"/>
    </location>
</feature>
<dbReference type="GO" id="GO:0003964">
    <property type="term" value="F:RNA-directed DNA polymerase activity"/>
    <property type="evidence" value="ECO:0007669"/>
    <property type="project" value="UniProtKB-KW"/>
</dbReference>
<proteinExistence type="predicted"/>
<feature type="compositionally biased region" description="Basic and acidic residues" evidence="6">
    <location>
        <begin position="388"/>
        <end position="403"/>
    </location>
</feature>
<evidence type="ECO:0000313" key="9">
    <source>
        <dbReference type="EMBL" id="KAF7833415.1"/>
    </source>
</evidence>
<dbReference type="GO" id="GO:0003676">
    <property type="term" value="F:nucleic acid binding"/>
    <property type="evidence" value="ECO:0007669"/>
    <property type="project" value="InterPro"/>
</dbReference>
<dbReference type="GO" id="GO:0004523">
    <property type="term" value="F:RNA-DNA hybrid ribonuclease activity"/>
    <property type="evidence" value="ECO:0007669"/>
    <property type="project" value="InterPro"/>
</dbReference>
<dbReference type="InterPro" id="IPR002156">
    <property type="entry name" value="RNaseH_domain"/>
</dbReference>
<dbReference type="SUPFAM" id="SSF56219">
    <property type="entry name" value="DNase I-like"/>
    <property type="match status" value="1"/>
</dbReference>
<dbReference type="Proteomes" id="UP000634136">
    <property type="component" value="Unassembled WGS sequence"/>
</dbReference>
<feature type="compositionally biased region" description="Polar residues" evidence="6">
    <location>
        <begin position="731"/>
        <end position="747"/>
    </location>
</feature>
<keyword evidence="9" id="KW-0695">RNA-directed DNA polymerase</keyword>
<keyword evidence="1" id="KW-0479">Metal-binding</keyword>
<dbReference type="PROSITE" id="PS51081">
    <property type="entry name" value="ZF_SIAH"/>
    <property type="match status" value="1"/>
</dbReference>
<evidence type="ECO:0000256" key="3">
    <source>
        <dbReference type="ARBA" id="ARBA00022833"/>
    </source>
</evidence>
<evidence type="ECO:0000256" key="2">
    <source>
        <dbReference type="ARBA" id="ARBA00022771"/>
    </source>
</evidence>
<dbReference type="InterPro" id="IPR044286">
    <property type="entry name" value="SINL_plant"/>
</dbReference>
<protein>
    <submittedName>
        <fullName evidence="9">Reverse transcriptase</fullName>
    </submittedName>
</protein>
<dbReference type="OrthoDB" id="1751950at2759"/>
<dbReference type="InterPro" id="IPR013083">
    <property type="entry name" value="Znf_RING/FYVE/PHD"/>
</dbReference>
<evidence type="ECO:0000256" key="4">
    <source>
        <dbReference type="ARBA" id="ARBA00024004"/>
    </source>
</evidence>
<dbReference type="InterPro" id="IPR026960">
    <property type="entry name" value="RVT-Znf"/>
</dbReference>
<feature type="compositionally biased region" description="Basic and acidic residues" evidence="6">
    <location>
        <begin position="440"/>
        <end position="449"/>
    </location>
</feature>
<accession>A0A835C895</accession>
<dbReference type="Pfam" id="PF13456">
    <property type="entry name" value="RVT_3"/>
    <property type="match status" value="1"/>
</dbReference>
<name>A0A835C895_9FABA</name>
<organism evidence="9 10">
    <name type="scientific">Senna tora</name>
    <dbReference type="NCBI Taxonomy" id="362788"/>
    <lineage>
        <taxon>Eukaryota</taxon>
        <taxon>Viridiplantae</taxon>
        <taxon>Streptophyta</taxon>
        <taxon>Embryophyta</taxon>
        <taxon>Tracheophyta</taxon>
        <taxon>Spermatophyta</taxon>
        <taxon>Magnoliopsida</taxon>
        <taxon>eudicotyledons</taxon>
        <taxon>Gunneridae</taxon>
        <taxon>Pentapetalae</taxon>
        <taxon>rosids</taxon>
        <taxon>fabids</taxon>
        <taxon>Fabales</taxon>
        <taxon>Fabaceae</taxon>
        <taxon>Caesalpinioideae</taxon>
        <taxon>Cassia clade</taxon>
        <taxon>Senna</taxon>
    </lineage>
</organism>
<dbReference type="Pfam" id="PF21361">
    <property type="entry name" value="Sina_ZnF"/>
    <property type="match status" value="1"/>
</dbReference>
<dbReference type="InterPro" id="IPR044730">
    <property type="entry name" value="RNase_H-like_dom_plant"/>
</dbReference>
<feature type="region of interest" description="Disordered" evidence="6">
    <location>
        <begin position="388"/>
        <end position="415"/>
    </location>
</feature>
<evidence type="ECO:0000259" key="8">
    <source>
        <dbReference type="PROSITE" id="PS51081"/>
    </source>
</evidence>
<evidence type="ECO:0000256" key="7">
    <source>
        <dbReference type="SAM" id="SignalP"/>
    </source>
</evidence>
<dbReference type="InterPro" id="IPR036397">
    <property type="entry name" value="RNaseH_sf"/>
</dbReference>
<comment type="caution">
    <text evidence="9">The sequence shown here is derived from an EMBL/GenBank/DDBJ whole genome shotgun (WGS) entry which is preliminary data.</text>
</comment>
<dbReference type="Pfam" id="PF13966">
    <property type="entry name" value="zf-RVT"/>
    <property type="match status" value="1"/>
</dbReference>
<evidence type="ECO:0000256" key="6">
    <source>
        <dbReference type="SAM" id="MobiDB-lite"/>
    </source>
</evidence>
<dbReference type="InterPro" id="IPR012337">
    <property type="entry name" value="RNaseH-like_sf"/>
</dbReference>
<dbReference type="PANTHER" id="PTHR46632">
    <property type="entry name" value="E3 UBIQUITIN-PROTEIN LIGASE SINA-LIKE 4"/>
    <property type="match status" value="1"/>
</dbReference>
<keyword evidence="2 5" id="KW-0863">Zinc-finger</keyword>
<dbReference type="Pfam" id="PF14111">
    <property type="entry name" value="DUF4283"/>
    <property type="match status" value="1"/>
</dbReference>
<dbReference type="InterPro" id="IPR013010">
    <property type="entry name" value="Znf_SIAH"/>
</dbReference>
<feature type="chain" id="PRO_5032758843" evidence="7">
    <location>
        <begin position="20"/>
        <end position="1305"/>
    </location>
</feature>
<dbReference type="GO" id="GO:0016567">
    <property type="term" value="P:protein ubiquitination"/>
    <property type="evidence" value="ECO:0007669"/>
    <property type="project" value="UniProtKB-UniPathway"/>
</dbReference>
<evidence type="ECO:0000313" key="10">
    <source>
        <dbReference type="Proteomes" id="UP000634136"/>
    </source>
</evidence>
<dbReference type="CDD" id="cd06222">
    <property type="entry name" value="RNase_H_like"/>
    <property type="match status" value="1"/>
</dbReference>
<dbReference type="SUPFAM" id="SSF53098">
    <property type="entry name" value="Ribonuclease H-like"/>
    <property type="match status" value="1"/>
</dbReference>
<dbReference type="InterPro" id="IPR025558">
    <property type="entry name" value="DUF4283"/>
</dbReference>
<feature type="signal peptide" evidence="7">
    <location>
        <begin position="1"/>
        <end position="19"/>
    </location>
</feature>
<keyword evidence="3" id="KW-0862">Zinc</keyword>
<feature type="compositionally biased region" description="Polar residues" evidence="6">
    <location>
        <begin position="404"/>
        <end position="415"/>
    </location>
</feature>
<feature type="region of interest" description="Disordered" evidence="6">
    <location>
        <begin position="430"/>
        <end position="495"/>
    </location>
</feature>
<comment type="function">
    <text evidence="4">E3 ubiquitin-protein ligase that mediates ubiquitination and subsequent proteasomal degradation of target proteins. E3 ubiquitin ligases accept ubiquitin from an E2 ubiquitin-conjugating enzyme in the form of a thioester and then directly transfers the ubiquitin to targeted substrates. It probably triggers the ubiquitin-mediated degradation of different substrates.</text>
</comment>
<dbReference type="PANTHER" id="PTHR46632:SF16">
    <property type="entry name" value="E3 UBIQUITIN-PROTEIN LIGASE SINA-LIKE 10"/>
    <property type="match status" value="1"/>
</dbReference>